<accession>A0AAD5L9D7</accession>
<sequence length="138" mass="14505">MCRSVESNRLRAMALVFFLVLALGSAVDASDKYTYPKCAAEASTCCALGKEKMASPGYMVVGGQPNGDVIVTCHHGELSCFRGNPSLRASTEGRDAVECPDFAALMESRAGLEVVDGVVRHDLPADSGAGVVKPHSDE</sequence>
<dbReference type="AlphaFoldDB" id="A0AAD5L9D7"/>
<keyword evidence="3" id="KW-1185">Reference proteome</keyword>
<keyword evidence="1" id="KW-0732">Signal</keyword>
<organism evidence="2 3">
    <name type="scientific">Pythium insidiosum</name>
    <name type="common">Pythiosis disease agent</name>
    <dbReference type="NCBI Taxonomy" id="114742"/>
    <lineage>
        <taxon>Eukaryota</taxon>
        <taxon>Sar</taxon>
        <taxon>Stramenopiles</taxon>
        <taxon>Oomycota</taxon>
        <taxon>Peronosporomycetes</taxon>
        <taxon>Pythiales</taxon>
        <taxon>Pythiaceae</taxon>
        <taxon>Pythium</taxon>
    </lineage>
</organism>
<evidence type="ECO:0000313" key="3">
    <source>
        <dbReference type="Proteomes" id="UP001209570"/>
    </source>
</evidence>
<name>A0AAD5L9D7_PYTIN</name>
<evidence type="ECO:0000313" key="2">
    <source>
        <dbReference type="EMBL" id="KAJ0391073.1"/>
    </source>
</evidence>
<gene>
    <name evidence="2" type="ORF">P43SY_000786</name>
</gene>
<evidence type="ECO:0000256" key="1">
    <source>
        <dbReference type="SAM" id="SignalP"/>
    </source>
</evidence>
<reference evidence="2" key="1">
    <citation type="submission" date="2021-12" db="EMBL/GenBank/DDBJ databases">
        <title>Prjna785345.</title>
        <authorList>
            <person name="Rujirawat T."/>
            <person name="Krajaejun T."/>
        </authorList>
    </citation>
    <scope>NUCLEOTIDE SEQUENCE</scope>
    <source>
        <strain evidence="2">Pi057C3</strain>
    </source>
</reference>
<protein>
    <submittedName>
        <fullName evidence="2">Uncharacterized protein</fullName>
    </submittedName>
</protein>
<feature type="signal peptide" evidence="1">
    <location>
        <begin position="1"/>
        <end position="29"/>
    </location>
</feature>
<proteinExistence type="predicted"/>
<dbReference type="Proteomes" id="UP001209570">
    <property type="component" value="Unassembled WGS sequence"/>
</dbReference>
<comment type="caution">
    <text evidence="2">The sequence shown here is derived from an EMBL/GenBank/DDBJ whole genome shotgun (WGS) entry which is preliminary data.</text>
</comment>
<dbReference type="EMBL" id="JAKCXM010001331">
    <property type="protein sequence ID" value="KAJ0391073.1"/>
    <property type="molecule type" value="Genomic_DNA"/>
</dbReference>
<feature type="chain" id="PRO_5041953380" evidence="1">
    <location>
        <begin position="30"/>
        <end position="138"/>
    </location>
</feature>